<dbReference type="OrthoDB" id="3261881at2759"/>
<feature type="non-terminal residue" evidence="1">
    <location>
        <position position="1"/>
    </location>
</feature>
<dbReference type="Proteomes" id="UP000054279">
    <property type="component" value="Unassembled WGS sequence"/>
</dbReference>
<gene>
    <name evidence="1" type="ORF">M422DRAFT_104729</name>
</gene>
<dbReference type="EMBL" id="KN837290">
    <property type="protein sequence ID" value="KIJ29131.1"/>
    <property type="molecule type" value="Genomic_DNA"/>
</dbReference>
<protein>
    <submittedName>
        <fullName evidence="1">Uncharacterized protein</fullName>
    </submittedName>
</protein>
<name>A0A0C9UUY0_SPHS4</name>
<dbReference type="AlphaFoldDB" id="A0A0C9UUY0"/>
<feature type="non-terminal residue" evidence="1">
    <location>
        <position position="209"/>
    </location>
</feature>
<proteinExistence type="predicted"/>
<organism evidence="1 2">
    <name type="scientific">Sphaerobolus stellatus (strain SS14)</name>
    <dbReference type="NCBI Taxonomy" id="990650"/>
    <lineage>
        <taxon>Eukaryota</taxon>
        <taxon>Fungi</taxon>
        <taxon>Dikarya</taxon>
        <taxon>Basidiomycota</taxon>
        <taxon>Agaricomycotina</taxon>
        <taxon>Agaricomycetes</taxon>
        <taxon>Phallomycetidae</taxon>
        <taxon>Geastrales</taxon>
        <taxon>Sphaerobolaceae</taxon>
        <taxon>Sphaerobolus</taxon>
    </lineage>
</organism>
<reference evidence="1 2" key="1">
    <citation type="submission" date="2014-06" db="EMBL/GenBank/DDBJ databases">
        <title>Evolutionary Origins and Diversification of the Mycorrhizal Mutualists.</title>
        <authorList>
            <consortium name="DOE Joint Genome Institute"/>
            <consortium name="Mycorrhizal Genomics Consortium"/>
            <person name="Kohler A."/>
            <person name="Kuo A."/>
            <person name="Nagy L.G."/>
            <person name="Floudas D."/>
            <person name="Copeland A."/>
            <person name="Barry K.W."/>
            <person name="Cichocki N."/>
            <person name="Veneault-Fourrey C."/>
            <person name="LaButti K."/>
            <person name="Lindquist E.A."/>
            <person name="Lipzen A."/>
            <person name="Lundell T."/>
            <person name="Morin E."/>
            <person name="Murat C."/>
            <person name="Riley R."/>
            <person name="Ohm R."/>
            <person name="Sun H."/>
            <person name="Tunlid A."/>
            <person name="Henrissat B."/>
            <person name="Grigoriev I.V."/>
            <person name="Hibbett D.S."/>
            <person name="Martin F."/>
        </authorList>
    </citation>
    <scope>NUCLEOTIDE SEQUENCE [LARGE SCALE GENOMIC DNA]</scope>
    <source>
        <strain evidence="1 2">SS14</strain>
    </source>
</reference>
<evidence type="ECO:0000313" key="1">
    <source>
        <dbReference type="EMBL" id="KIJ29131.1"/>
    </source>
</evidence>
<sequence>ARSVKHFETWAAHQRCEQVAFSDLPGELRVDVAYVFDLSGRIPSEWILEVSNRCSSQLFSDSVSYDLEETHQLFEELTTVRLAWNRLKNMRQSGQKWSEADYAANVYNIHQCSISLPEPPERPKAEAYRILYPKSAIPDGTTFIKPASIRHLSHSLKSPYKVLNAHPSIAQYSRLRVENTFRFQATPCSQPPETACFEFVSSIWEDKKP</sequence>
<dbReference type="HOGENOM" id="CLU_090400_0_0_1"/>
<accession>A0A0C9UUY0</accession>
<keyword evidence="2" id="KW-1185">Reference proteome</keyword>
<evidence type="ECO:0000313" key="2">
    <source>
        <dbReference type="Proteomes" id="UP000054279"/>
    </source>
</evidence>